<dbReference type="EMBL" id="WUYX01000070">
    <property type="protein sequence ID" value="MXV64407.1"/>
    <property type="molecule type" value="Genomic_DNA"/>
</dbReference>
<gene>
    <name evidence="2" type="ORF">GS429_20515</name>
</gene>
<name>A0A6B0VTJ5_9EURY</name>
<keyword evidence="2" id="KW-0121">Carboxypeptidase</keyword>
<dbReference type="AlphaFoldDB" id="A0A6B0VTJ5"/>
<dbReference type="GO" id="GO:0004180">
    <property type="term" value="F:carboxypeptidase activity"/>
    <property type="evidence" value="ECO:0007669"/>
    <property type="project" value="UniProtKB-KW"/>
</dbReference>
<keyword evidence="2" id="KW-0645">Protease</keyword>
<reference evidence="2 3" key="1">
    <citation type="submission" date="2020-01" db="EMBL/GenBank/DDBJ databases">
        <title>Natronorubrum sp. JWXQ-INN 674 isolated from Inner Mongolia Autonomous Region of China.</title>
        <authorList>
            <person name="Xue Q."/>
        </authorList>
    </citation>
    <scope>NUCLEOTIDE SEQUENCE [LARGE SCALE GENOMIC DNA]</scope>
    <source>
        <strain evidence="2 3">JWXQ-INN-674</strain>
    </source>
</reference>
<organism evidence="2 3">
    <name type="scientific">Natronorubrum halalkaliphilum</name>
    <dbReference type="NCBI Taxonomy" id="2691917"/>
    <lineage>
        <taxon>Archaea</taxon>
        <taxon>Methanobacteriati</taxon>
        <taxon>Methanobacteriota</taxon>
        <taxon>Stenosarchaea group</taxon>
        <taxon>Halobacteria</taxon>
        <taxon>Halobacteriales</taxon>
        <taxon>Natrialbaceae</taxon>
        <taxon>Natronorubrum</taxon>
    </lineage>
</organism>
<protein>
    <submittedName>
        <fullName evidence="2">Carboxypeptidase regulatory-like domain-containing protein</fullName>
    </submittedName>
</protein>
<evidence type="ECO:0000256" key="1">
    <source>
        <dbReference type="SAM" id="MobiDB-lite"/>
    </source>
</evidence>
<keyword evidence="3" id="KW-1185">Reference proteome</keyword>
<keyword evidence="2" id="KW-0378">Hydrolase</keyword>
<evidence type="ECO:0000313" key="3">
    <source>
        <dbReference type="Proteomes" id="UP000434101"/>
    </source>
</evidence>
<proteinExistence type="predicted"/>
<dbReference type="SUPFAM" id="SSF49464">
    <property type="entry name" value="Carboxypeptidase regulatory domain-like"/>
    <property type="match status" value="1"/>
</dbReference>
<dbReference type="RefSeq" id="WP_160067684.1">
    <property type="nucleotide sequence ID" value="NZ_WUYX01000070.1"/>
</dbReference>
<comment type="caution">
    <text evidence="2">The sequence shown here is derived from an EMBL/GenBank/DDBJ whole genome shotgun (WGS) entry which is preliminary data.</text>
</comment>
<dbReference type="OrthoDB" id="200409at2157"/>
<sequence length="105" mass="11952">MRIERQLVLEISRHEVPVGRPVSVRVRDRGNRPIQGAVVEAGSKRKRTDAQGRCELTFRSPGFWKVVATKPSTERVTYDPTADLVRALPRSRTEHSPRRPGPQTR</sequence>
<dbReference type="InterPro" id="IPR008969">
    <property type="entry name" value="CarboxyPept-like_regulatory"/>
</dbReference>
<feature type="region of interest" description="Disordered" evidence="1">
    <location>
        <begin position="84"/>
        <end position="105"/>
    </location>
</feature>
<accession>A0A6B0VTJ5</accession>
<evidence type="ECO:0000313" key="2">
    <source>
        <dbReference type="EMBL" id="MXV64407.1"/>
    </source>
</evidence>
<dbReference type="Proteomes" id="UP000434101">
    <property type="component" value="Unassembled WGS sequence"/>
</dbReference>